<feature type="transmembrane region" description="Helical" evidence="1">
    <location>
        <begin position="12"/>
        <end position="31"/>
    </location>
</feature>
<sequence>MKKYFSDILNIILMIIGVSFLLFVLKMIWFPPSSMGLIMDSAMMYHHMGTWLKGTTILFLLFFGIGALIWFIIDKFLNKFRKK</sequence>
<feature type="transmembrane region" description="Helical" evidence="1">
    <location>
        <begin position="51"/>
        <end position="73"/>
    </location>
</feature>
<dbReference type="AlphaFoldDB" id="A0A135L1V1"/>
<keyword evidence="1" id="KW-0472">Membrane</keyword>
<keyword evidence="1" id="KW-0812">Transmembrane</keyword>
<protein>
    <submittedName>
        <fullName evidence="2">Uncharacterized protein</fullName>
    </submittedName>
</protein>
<name>A0A135L1V1_9BACI</name>
<organism evidence="2 3">
    <name type="scientific">Tepidibacillus decaturensis</name>
    <dbReference type="NCBI Taxonomy" id="1413211"/>
    <lineage>
        <taxon>Bacteria</taxon>
        <taxon>Bacillati</taxon>
        <taxon>Bacillota</taxon>
        <taxon>Bacilli</taxon>
        <taxon>Bacillales</taxon>
        <taxon>Bacillaceae</taxon>
        <taxon>Tepidibacillus</taxon>
    </lineage>
</organism>
<gene>
    <name evidence="2" type="ORF">U473_01975</name>
</gene>
<accession>A0A135L1V1</accession>
<comment type="caution">
    <text evidence="2">The sequence shown here is derived from an EMBL/GenBank/DDBJ whole genome shotgun (WGS) entry which is preliminary data.</text>
</comment>
<evidence type="ECO:0000313" key="3">
    <source>
        <dbReference type="Proteomes" id="UP000070352"/>
    </source>
</evidence>
<proteinExistence type="predicted"/>
<dbReference type="Proteomes" id="UP000070352">
    <property type="component" value="Unassembled WGS sequence"/>
</dbReference>
<evidence type="ECO:0000313" key="2">
    <source>
        <dbReference type="EMBL" id="KXG42930.1"/>
    </source>
</evidence>
<evidence type="ECO:0000256" key="1">
    <source>
        <dbReference type="SAM" id="Phobius"/>
    </source>
</evidence>
<keyword evidence="3" id="KW-1185">Reference proteome</keyword>
<dbReference type="RefSeq" id="WP_068722840.1">
    <property type="nucleotide sequence ID" value="NZ_LSKU01000001.1"/>
</dbReference>
<dbReference type="OrthoDB" id="2991214at2"/>
<dbReference type="EMBL" id="LSKU01000001">
    <property type="protein sequence ID" value="KXG42930.1"/>
    <property type="molecule type" value="Genomic_DNA"/>
</dbReference>
<reference evidence="2 3" key="1">
    <citation type="submission" date="2016-02" db="EMBL/GenBank/DDBJ databases">
        <title>Draft Genome for Tepidibacillus decaturensis nov. sp. Strain Z9, an Anaerobic, Moderately Thermophilic and Heterotrophic Bacterium from Deep Subsurface of the Illinois Basin, USA.</title>
        <authorList>
            <person name="Dong Y."/>
            <person name="Chang J.Y."/>
            <person name="Sanford R."/>
            <person name="Fouke B.W."/>
        </authorList>
    </citation>
    <scope>NUCLEOTIDE SEQUENCE [LARGE SCALE GENOMIC DNA]</scope>
    <source>
        <strain evidence="2 3">Z9</strain>
    </source>
</reference>
<keyword evidence="1" id="KW-1133">Transmembrane helix</keyword>